<reference evidence="2 3" key="1">
    <citation type="submission" date="2023-11" db="EMBL/GenBank/DDBJ databases">
        <title>Novel species in genus Nocardioides.</title>
        <authorList>
            <person name="Zhou H."/>
        </authorList>
    </citation>
    <scope>NUCLEOTIDE SEQUENCE [LARGE SCALE GENOMIC DNA]</scope>
    <source>
        <strain evidence="2 3">S-58</strain>
    </source>
</reference>
<evidence type="ECO:0000313" key="3">
    <source>
        <dbReference type="Proteomes" id="UP001291999"/>
    </source>
</evidence>
<dbReference type="CDD" id="cd00761">
    <property type="entry name" value="Glyco_tranf_GTA_type"/>
    <property type="match status" value="1"/>
</dbReference>
<organism evidence="2 3">
    <name type="scientific">Nocardioides renjunii</name>
    <dbReference type="NCBI Taxonomy" id="3095075"/>
    <lineage>
        <taxon>Bacteria</taxon>
        <taxon>Bacillati</taxon>
        <taxon>Actinomycetota</taxon>
        <taxon>Actinomycetes</taxon>
        <taxon>Propionibacteriales</taxon>
        <taxon>Nocardioidaceae</taxon>
        <taxon>Nocardioides</taxon>
    </lineage>
</organism>
<accession>A0ABU5K8I0</accession>
<dbReference type="InterPro" id="IPR029044">
    <property type="entry name" value="Nucleotide-diphossugar_trans"/>
</dbReference>
<name>A0ABU5K8I0_9ACTN</name>
<dbReference type="Pfam" id="PF00535">
    <property type="entry name" value="Glycos_transf_2"/>
    <property type="match status" value="1"/>
</dbReference>
<dbReference type="EMBL" id="JAXQPW010000001">
    <property type="protein sequence ID" value="MDZ5661159.1"/>
    <property type="molecule type" value="Genomic_DNA"/>
</dbReference>
<proteinExistence type="predicted"/>
<comment type="caution">
    <text evidence="2">The sequence shown here is derived from an EMBL/GenBank/DDBJ whole genome shotgun (WGS) entry which is preliminary data.</text>
</comment>
<dbReference type="RefSeq" id="WP_322423504.1">
    <property type="nucleotide sequence ID" value="NZ_JAXQPW010000001.1"/>
</dbReference>
<protein>
    <submittedName>
        <fullName evidence="2">Glycosyltransferase</fullName>
    </submittedName>
</protein>
<dbReference type="Gene3D" id="3.90.550.10">
    <property type="entry name" value="Spore Coat Polysaccharide Biosynthesis Protein SpsA, Chain A"/>
    <property type="match status" value="1"/>
</dbReference>
<dbReference type="SUPFAM" id="SSF53448">
    <property type="entry name" value="Nucleotide-diphospho-sugar transferases"/>
    <property type="match status" value="1"/>
</dbReference>
<gene>
    <name evidence="2" type="ORF">SFC79_05225</name>
</gene>
<evidence type="ECO:0000259" key="1">
    <source>
        <dbReference type="Pfam" id="PF00535"/>
    </source>
</evidence>
<feature type="domain" description="Glycosyltransferase 2-like" evidence="1">
    <location>
        <begin position="11"/>
        <end position="106"/>
    </location>
</feature>
<sequence length="403" mass="44419">MTPDPDGPLLSVVIPTRNRMATLVHSIANVLESGDDLEVVVHDTSDDPHAWDDVALRFRGEPRLRYAYTSPPQSFAETFDKAVSLARGRYVTIIGDDDGVLPQLLDCTRMIDRLGWEALTPSTPAAYNWPDFRHLYYGDADAGRLSVRPFTGEWEQVDVARELDRTARGGFQEFGRLPRIYYGVVRRDRLELLRERAGAHFVGTSPDISGAVGLATVVSRLVRLDYPVFLPGSSANSGAGRSGMKKHVGTLEDTPQTAAFAATWPDEVPPFYAVQTVWAQAALATLDALGETATKSHFGMARLHAQALVHNHHHRGTIMRSLRSNVARMSVARRVTTWATFGVAVGREVLVRARGLFYRVTKRGYYQHDHTQSDLPDIAAAGEALQQHLSGSHSDLPVIGPPH</sequence>
<dbReference type="InterPro" id="IPR001173">
    <property type="entry name" value="Glyco_trans_2-like"/>
</dbReference>
<dbReference type="Proteomes" id="UP001291999">
    <property type="component" value="Unassembled WGS sequence"/>
</dbReference>
<keyword evidence="3" id="KW-1185">Reference proteome</keyword>
<evidence type="ECO:0000313" key="2">
    <source>
        <dbReference type="EMBL" id="MDZ5661159.1"/>
    </source>
</evidence>